<dbReference type="HOGENOM" id="CLU_013289_0_0_1"/>
<evidence type="ECO:0000256" key="5">
    <source>
        <dbReference type="SAM" id="MobiDB-lite"/>
    </source>
</evidence>
<dbReference type="InterPro" id="IPR036864">
    <property type="entry name" value="Zn2-C6_fun-type_DNA-bd_sf"/>
</dbReference>
<dbReference type="PANTHER" id="PTHR47840:SF1">
    <property type="entry name" value="ZN(II)2CYS6 TRANSCRIPTION FACTOR (EUROFUNG)"/>
    <property type="match status" value="1"/>
</dbReference>
<feature type="compositionally biased region" description="Polar residues" evidence="5">
    <location>
        <begin position="77"/>
        <end position="92"/>
    </location>
</feature>
<protein>
    <recommendedName>
        <fullName evidence="6">Zn(2)-C6 fungal-type domain-containing protein</fullName>
    </recommendedName>
</protein>
<dbReference type="EMBL" id="KN846956">
    <property type="protein sequence ID" value="KIW72161.1"/>
    <property type="molecule type" value="Genomic_DNA"/>
</dbReference>
<evidence type="ECO:0000256" key="2">
    <source>
        <dbReference type="ARBA" id="ARBA00023125"/>
    </source>
</evidence>
<feature type="compositionally biased region" description="Polar residues" evidence="5">
    <location>
        <begin position="873"/>
        <end position="890"/>
    </location>
</feature>
<dbReference type="GO" id="GO:0008270">
    <property type="term" value="F:zinc ion binding"/>
    <property type="evidence" value="ECO:0007669"/>
    <property type="project" value="InterPro"/>
</dbReference>
<accession>A0A0D2D3P9</accession>
<keyword evidence="2" id="KW-0238">DNA-binding</keyword>
<keyword evidence="8" id="KW-1185">Reference proteome</keyword>
<dbReference type="CDD" id="cd00067">
    <property type="entry name" value="GAL4"/>
    <property type="match status" value="1"/>
</dbReference>
<dbReference type="Gene3D" id="4.10.240.10">
    <property type="entry name" value="Zn(2)-C6 fungal-type DNA-binding domain"/>
    <property type="match status" value="1"/>
</dbReference>
<feature type="region of interest" description="Disordered" evidence="5">
    <location>
        <begin position="1"/>
        <end position="25"/>
    </location>
</feature>
<keyword evidence="1" id="KW-0805">Transcription regulation</keyword>
<dbReference type="SMART" id="SM00066">
    <property type="entry name" value="GAL4"/>
    <property type="match status" value="1"/>
</dbReference>
<dbReference type="PANTHER" id="PTHR47840">
    <property type="entry name" value="ZN(II)2CYS6 TRANSCRIPTION FACTOR (EUROFUNG)-RELATED"/>
    <property type="match status" value="1"/>
</dbReference>
<dbReference type="SUPFAM" id="SSF57701">
    <property type="entry name" value="Zn2/Cys6 DNA-binding domain"/>
    <property type="match status" value="1"/>
</dbReference>
<evidence type="ECO:0000256" key="3">
    <source>
        <dbReference type="ARBA" id="ARBA00023163"/>
    </source>
</evidence>
<feature type="compositionally biased region" description="Low complexity" evidence="5">
    <location>
        <begin position="381"/>
        <end position="394"/>
    </location>
</feature>
<name>A0A0D2D3P9_9EURO</name>
<organism evidence="7 8">
    <name type="scientific">Phialophora macrospora</name>
    <dbReference type="NCBI Taxonomy" id="1851006"/>
    <lineage>
        <taxon>Eukaryota</taxon>
        <taxon>Fungi</taxon>
        <taxon>Dikarya</taxon>
        <taxon>Ascomycota</taxon>
        <taxon>Pezizomycotina</taxon>
        <taxon>Eurotiomycetes</taxon>
        <taxon>Chaetothyriomycetidae</taxon>
        <taxon>Chaetothyriales</taxon>
        <taxon>Herpotrichiellaceae</taxon>
        <taxon>Phialophora</taxon>
    </lineage>
</organism>
<feature type="region of interest" description="Disordered" evidence="5">
    <location>
        <begin position="873"/>
        <end position="894"/>
    </location>
</feature>
<dbReference type="Proteomes" id="UP000054266">
    <property type="component" value="Unassembled WGS sequence"/>
</dbReference>
<evidence type="ECO:0000259" key="6">
    <source>
        <dbReference type="PROSITE" id="PS50048"/>
    </source>
</evidence>
<proteinExistence type="predicted"/>
<sequence length="957" mass="106069">MTVTTTTKSGGVGGGVAPLKQMRKGTKSCLECRRRKIKCNYPPTPPSSPSSTSEAEKKCIECTTHRRTCQIQGYVASETSQSDPNSDNSAALNVNAADHPNYKPSQKPKIYKRRRRVDRSSPDASEDERPRMKMHFDRMAPVVERLAKERGTSHVAASSGQVPLVLNPGSGAIWNGELPLSGGSEFGLNPGDPFADALTFDIANDTVVDVRKNWVSDGFETFLLPEALPGDPATAASNVRSTHQDDLIFRVPQQCPRFVDGVGLDPSISLEEQSKKSSPLLCQLFNNEIFSQAITTPRTLTERVQTMSFADTNTTDAEKLLSTIKSEPYLLEVLDISIKWWIAWREQAFALQDVFAFSEEEQRLTKGLGCSHWDGTRTNTPSASSSSSSPCSAAGKRTYSGDQPITLRDFVMLKLSHSEDPVSISTGLLCLALSLSQLRSGVDDSVLNISSTPAEIADRITLAVDTIVLSPYSKPEYMSDAGVLLLLMMRAKMFAESNQLRKSWLSLRQAIEVAKKIGFTEPKMPSDAIEAGDFAARLCPEELRKLFHRQRFVGYIMELDRLMSLVLGFPHAQDGKFTDRLAMTVLKGQGSLDANGSKPHVSADIKMRALRRVVSIAAGRVNDRNGSPEADDATYRTTMNIQETLDEAAAAMPDDWWDVNSHIHYSDPFVAHEHLVAQMWFWQVQAFLHLPYMLKPCSSMRSLDHHHKRKDDMVDEYLINRYLCLRGCRGMIRVFTLLRSDPSLAVYICSCEDFQGVFSACILMVGTLIRLSFCPQTARSPNGDAMGSVDDDLALISEIKDVFRYRAVQQGGCISKQGLKVLEELGSFLQEDIRINDDQPLRRTVVLPYFGAIHLELKPPRHLRCKILELDSGKSNTVTDPTPPSSTAQSVDGGFELGPSNMDSFAMPGFDVSNASQATVPDGNVNWDHFIFGTELGQDWEAQIPEWPADESLWEWT</sequence>
<dbReference type="GO" id="GO:0003677">
    <property type="term" value="F:DNA binding"/>
    <property type="evidence" value="ECO:0007669"/>
    <property type="project" value="UniProtKB-KW"/>
</dbReference>
<dbReference type="STRING" id="5601.A0A0D2D3P9"/>
<keyword evidence="4" id="KW-0539">Nucleus</keyword>
<evidence type="ECO:0000313" key="7">
    <source>
        <dbReference type="EMBL" id="KIW72161.1"/>
    </source>
</evidence>
<feature type="domain" description="Zn(2)-C6 fungal-type" evidence="6">
    <location>
        <begin position="28"/>
        <end position="71"/>
    </location>
</feature>
<feature type="region of interest" description="Disordered" evidence="5">
    <location>
        <begin position="75"/>
        <end position="133"/>
    </location>
</feature>
<dbReference type="CDD" id="cd12148">
    <property type="entry name" value="fungal_TF_MHR"/>
    <property type="match status" value="1"/>
</dbReference>
<dbReference type="GO" id="GO:0000981">
    <property type="term" value="F:DNA-binding transcription factor activity, RNA polymerase II-specific"/>
    <property type="evidence" value="ECO:0007669"/>
    <property type="project" value="InterPro"/>
</dbReference>
<feature type="region of interest" description="Disordered" evidence="5">
    <location>
        <begin position="368"/>
        <end position="398"/>
    </location>
</feature>
<keyword evidence="3" id="KW-0804">Transcription</keyword>
<gene>
    <name evidence="7" type="ORF">PV04_00380</name>
</gene>
<reference evidence="7 8" key="1">
    <citation type="submission" date="2015-01" db="EMBL/GenBank/DDBJ databases">
        <title>The Genome Sequence of Capronia semiimmersa CBS27337.</title>
        <authorList>
            <consortium name="The Broad Institute Genomics Platform"/>
            <person name="Cuomo C."/>
            <person name="de Hoog S."/>
            <person name="Gorbushina A."/>
            <person name="Stielow B."/>
            <person name="Teixiera M."/>
            <person name="Abouelleil A."/>
            <person name="Chapman S.B."/>
            <person name="Priest M."/>
            <person name="Young S.K."/>
            <person name="Wortman J."/>
            <person name="Nusbaum C."/>
            <person name="Birren B."/>
        </authorList>
    </citation>
    <scope>NUCLEOTIDE SEQUENCE [LARGE SCALE GENOMIC DNA]</scope>
    <source>
        <strain evidence="7 8">CBS 27337</strain>
    </source>
</reference>
<dbReference type="PROSITE" id="PS50048">
    <property type="entry name" value="ZN2_CY6_FUNGAL_2"/>
    <property type="match status" value="1"/>
</dbReference>
<dbReference type="InterPro" id="IPR001138">
    <property type="entry name" value="Zn2Cys6_DnaBD"/>
</dbReference>
<evidence type="ECO:0000256" key="4">
    <source>
        <dbReference type="ARBA" id="ARBA00023242"/>
    </source>
</evidence>
<dbReference type="AlphaFoldDB" id="A0A0D2D3P9"/>
<evidence type="ECO:0000313" key="8">
    <source>
        <dbReference type="Proteomes" id="UP000054266"/>
    </source>
</evidence>
<evidence type="ECO:0000256" key="1">
    <source>
        <dbReference type="ARBA" id="ARBA00023015"/>
    </source>
</evidence>